<keyword evidence="5" id="KW-0068">Autocatalytic cleavage</keyword>
<feature type="binding site" evidence="12">
    <location>
        <begin position="261"/>
        <end position="262"/>
    </location>
    <ligand>
        <name>S-methyl-5'-thioadenosine</name>
        <dbReference type="ChEBI" id="CHEBI:17509"/>
    </ligand>
</feature>
<keyword evidence="4" id="KW-0210">Decarboxylase</keyword>
<dbReference type="PANTHER" id="PTHR43317:SF1">
    <property type="entry name" value="THERMOSPERMINE SYNTHASE ACAULIS5"/>
    <property type="match status" value="1"/>
</dbReference>
<proteinExistence type="inferred from homology"/>
<keyword evidence="9" id="KW-0456">Lyase</keyword>
<dbReference type="PROSITE" id="PS51006">
    <property type="entry name" value="PABS_2"/>
    <property type="match status" value="1"/>
</dbReference>
<evidence type="ECO:0000256" key="7">
    <source>
        <dbReference type="ARBA" id="ARBA00023115"/>
    </source>
</evidence>
<dbReference type="HAMAP" id="MF_00198">
    <property type="entry name" value="Spermidine_synth"/>
    <property type="match status" value="1"/>
</dbReference>
<evidence type="ECO:0000256" key="9">
    <source>
        <dbReference type="ARBA" id="ARBA00023239"/>
    </source>
</evidence>
<evidence type="ECO:0000313" key="15">
    <source>
        <dbReference type="EMBL" id="MBR7782899.1"/>
    </source>
</evidence>
<feature type="binding site" evidence="12">
    <location>
        <position position="286"/>
    </location>
    <ligand>
        <name>S-methyl-5'-thioadenosine</name>
        <dbReference type="ChEBI" id="CHEBI:17509"/>
    </ligand>
</feature>
<dbReference type="EMBL" id="JAGSPN010000008">
    <property type="protein sequence ID" value="MBR7782899.1"/>
    <property type="molecule type" value="Genomic_DNA"/>
</dbReference>
<dbReference type="SUPFAM" id="SSF56276">
    <property type="entry name" value="S-adenosylmethionine decarboxylase"/>
    <property type="match status" value="1"/>
</dbReference>
<dbReference type="InterPro" id="IPR003826">
    <property type="entry name" value="AdoMetDC_fam_prok"/>
</dbReference>
<keyword evidence="7 12" id="KW-0620">Polyamine biosynthesis</keyword>
<dbReference type="PANTHER" id="PTHR43317">
    <property type="entry name" value="THERMOSPERMINE SYNTHASE ACAULIS5"/>
    <property type="match status" value="1"/>
</dbReference>
<evidence type="ECO:0000256" key="2">
    <source>
        <dbReference type="ARBA" id="ARBA00007867"/>
    </source>
</evidence>
<evidence type="ECO:0000256" key="13">
    <source>
        <dbReference type="PROSITE-ProRule" id="PRU00354"/>
    </source>
</evidence>
<feature type="binding site" evidence="12">
    <location>
        <position position="209"/>
    </location>
    <ligand>
        <name>spermidine</name>
        <dbReference type="ChEBI" id="CHEBI:57834"/>
    </ligand>
</feature>
<comment type="function">
    <text evidence="12">Catalyzes the irreversible transfer of a propylamine group from the amino donor S-adenosylmethioninamine (decarboxy-AdoMet) to putrescine (1,4-diaminobutane) to yield spermidine.</text>
</comment>
<evidence type="ECO:0000256" key="6">
    <source>
        <dbReference type="ARBA" id="ARBA00023066"/>
    </source>
</evidence>
<feature type="active site" description="Proton acceptor" evidence="12 13">
    <location>
        <position position="279"/>
    </location>
</feature>
<dbReference type="SUPFAM" id="SSF53335">
    <property type="entry name" value="S-adenosyl-L-methionine-dependent methyltransferases"/>
    <property type="match status" value="1"/>
</dbReference>
<keyword evidence="6 12" id="KW-0745">Spermidine biosynthesis</keyword>
<evidence type="ECO:0000259" key="14">
    <source>
        <dbReference type="PROSITE" id="PS51006"/>
    </source>
</evidence>
<dbReference type="NCBIfam" id="NF002010">
    <property type="entry name" value="PRK00811.1"/>
    <property type="match status" value="1"/>
</dbReference>
<evidence type="ECO:0000256" key="3">
    <source>
        <dbReference type="ARBA" id="ARBA00022679"/>
    </source>
</evidence>
<comment type="caution">
    <text evidence="12">Lacks conserved residue(s) required for the propagation of feature annotation.</text>
</comment>
<feature type="binding site" evidence="12">
    <location>
        <position position="229"/>
    </location>
    <ligand>
        <name>S-methyl-5'-thioadenosine</name>
        <dbReference type="ChEBI" id="CHEBI:17509"/>
    </ligand>
</feature>
<gene>
    <name evidence="12 15" type="primary">speE</name>
    <name evidence="15" type="ORF">KDM89_12150</name>
</gene>
<dbReference type="CDD" id="cd02440">
    <property type="entry name" value="AdoMet_MTases"/>
    <property type="match status" value="1"/>
</dbReference>
<feature type="binding site" evidence="12">
    <location>
        <position position="185"/>
    </location>
    <ligand>
        <name>spermidine</name>
        <dbReference type="ChEBI" id="CHEBI:57834"/>
    </ligand>
</feature>
<keyword evidence="16" id="KW-1185">Reference proteome</keyword>
<dbReference type="RefSeq" id="WP_212688197.1">
    <property type="nucleotide sequence ID" value="NZ_JAGSPN010000008.1"/>
</dbReference>
<keyword evidence="10" id="KW-0704">Schiff base</keyword>
<dbReference type="GO" id="GO:0004014">
    <property type="term" value="F:adenosylmethionine decarboxylase activity"/>
    <property type="evidence" value="ECO:0007669"/>
    <property type="project" value="InterPro"/>
</dbReference>
<feature type="binding site" evidence="12">
    <location>
        <position position="154"/>
    </location>
    <ligand>
        <name>S-methyl-5'-thioadenosine</name>
        <dbReference type="ChEBI" id="CHEBI:17509"/>
    </ligand>
</feature>
<comment type="subunit">
    <text evidence="12">Homodimer or homotetramer.</text>
</comment>
<evidence type="ECO:0000256" key="11">
    <source>
        <dbReference type="ARBA" id="ARBA00023317"/>
    </source>
</evidence>
<reference evidence="15" key="1">
    <citation type="submission" date="2021-04" db="EMBL/GenBank/DDBJ databases">
        <title>novel species isolated from subtropical streams in China.</title>
        <authorList>
            <person name="Lu H."/>
        </authorList>
    </citation>
    <scope>NUCLEOTIDE SEQUENCE</scope>
    <source>
        <strain evidence="15">LFS511W</strain>
    </source>
</reference>
<evidence type="ECO:0000313" key="16">
    <source>
        <dbReference type="Proteomes" id="UP000680067"/>
    </source>
</evidence>
<dbReference type="InterPro" id="IPR030374">
    <property type="entry name" value="PABS"/>
</dbReference>
<comment type="pathway">
    <text evidence="12">Amine and polyamine biosynthesis; spermidine biosynthesis; spermidine from putrescine: step 1/1.</text>
</comment>
<comment type="catalytic activity">
    <reaction evidence="12">
        <text>S-adenosyl 3-(methylsulfanyl)propylamine + putrescine = S-methyl-5'-thioadenosine + spermidine + H(+)</text>
        <dbReference type="Rhea" id="RHEA:12721"/>
        <dbReference type="ChEBI" id="CHEBI:15378"/>
        <dbReference type="ChEBI" id="CHEBI:17509"/>
        <dbReference type="ChEBI" id="CHEBI:57443"/>
        <dbReference type="ChEBI" id="CHEBI:57834"/>
        <dbReference type="ChEBI" id="CHEBI:326268"/>
        <dbReference type="EC" id="2.5.1.16"/>
    </reaction>
</comment>
<dbReference type="InterPro" id="IPR037163">
    <property type="entry name" value="Spermidine_synt_N_sf"/>
</dbReference>
<dbReference type="EC" id="2.5.1.16" evidence="12"/>
<dbReference type="GO" id="GO:0010487">
    <property type="term" value="F:thermospermine synthase activity"/>
    <property type="evidence" value="ECO:0007669"/>
    <property type="project" value="UniProtKB-ARBA"/>
</dbReference>
<dbReference type="GO" id="GO:0004766">
    <property type="term" value="F:spermidine synthase activity"/>
    <property type="evidence" value="ECO:0007669"/>
    <property type="project" value="UniProtKB-UniRule"/>
</dbReference>
<organism evidence="15 16">
    <name type="scientific">Undibacterium luofuense</name>
    <dbReference type="NCBI Taxonomy" id="2828733"/>
    <lineage>
        <taxon>Bacteria</taxon>
        <taxon>Pseudomonadati</taxon>
        <taxon>Pseudomonadota</taxon>
        <taxon>Betaproteobacteria</taxon>
        <taxon>Burkholderiales</taxon>
        <taxon>Oxalobacteraceae</taxon>
        <taxon>Undibacterium</taxon>
    </lineage>
</organism>
<dbReference type="InterPro" id="IPR016067">
    <property type="entry name" value="S-AdoMet_deCO2ase_core"/>
</dbReference>
<evidence type="ECO:0000256" key="1">
    <source>
        <dbReference type="ARBA" id="ARBA00001928"/>
    </source>
</evidence>
<keyword evidence="8" id="KW-0865">Zymogen</keyword>
<dbReference type="InterPro" id="IPR029063">
    <property type="entry name" value="SAM-dependent_MTases_sf"/>
</dbReference>
<evidence type="ECO:0000256" key="8">
    <source>
        <dbReference type="ARBA" id="ARBA00023145"/>
    </source>
</evidence>
<feature type="domain" description="PABS" evidence="14">
    <location>
        <begin position="127"/>
        <end position="363"/>
    </location>
</feature>
<dbReference type="Proteomes" id="UP000680067">
    <property type="component" value="Unassembled WGS sequence"/>
</dbReference>
<dbReference type="Gene3D" id="2.30.140.10">
    <property type="entry name" value="Spermidine synthase, tetramerisation domain"/>
    <property type="match status" value="1"/>
</dbReference>
<comment type="caution">
    <text evidence="15">The sequence shown here is derived from an EMBL/GenBank/DDBJ whole genome shotgun (WGS) entry which is preliminary data.</text>
</comment>
<dbReference type="AlphaFoldDB" id="A0A941DNI8"/>
<evidence type="ECO:0000256" key="5">
    <source>
        <dbReference type="ARBA" id="ARBA00022813"/>
    </source>
</evidence>
<dbReference type="GO" id="GO:0008295">
    <property type="term" value="P:spermidine biosynthetic process"/>
    <property type="evidence" value="ECO:0007669"/>
    <property type="project" value="UniProtKB-UniRule"/>
</dbReference>
<name>A0A941DNI8_9BURK</name>
<comment type="cofactor">
    <cofactor evidence="1">
        <name>pyruvate</name>
        <dbReference type="ChEBI" id="CHEBI:15361"/>
    </cofactor>
</comment>
<protein>
    <recommendedName>
        <fullName evidence="12">Polyamine aminopropyltransferase</fullName>
    </recommendedName>
    <alternativeName>
        <fullName evidence="12">Putrescine aminopropyltransferase</fullName>
        <shortName evidence="12">PAPT</shortName>
    </alternativeName>
    <alternativeName>
        <fullName evidence="12">Spermidine synthase</fullName>
        <shortName evidence="12">SPDS</shortName>
        <shortName evidence="12">SPDSY</shortName>
        <ecNumber evidence="12">2.5.1.16</ecNumber>
    </alternativeName>
</protein>
<dbReference type="Gene3D" id="3.60.90.10">
    <property type="entry name" value="S-adenosylmethionine decarboxylase"/>
    <property type="match status" value="1"/>
</dbReference>
<dbReference type="Pfam" id="PF02675">
    <property type="entry name" value="AdoMet_dc"/>
    <property type="match status" value="1"/>
</dbReference>
<dbReference type="InterPro" id="IPR001045">
    <property type="entry name" value="Spermi_synthase"/>
</dbReference>
<accession>A0A941DNI8</accession>
<sequence>MEGLHLTADCFECEGSTALFLDAQLLRDRVTAITQASGLTIVGEKFFPFSNPDGSPAGVTGTLLLAESHVAIHTWPERRAVTLDVYVCNFQNDNSSKARRIVDDLIQAFAPARVIRQELQRGTPESVHWHESLSAHTGYQTEVSGIQSFQSPLQRIEFAQTQDFGKVMRIDGAMMTSEKDEFCYHENLVHPAALSHPAPRRALVIGGGDGGSCEELLKHPSIDSITLCEIDETVIRLSREHLPAIHRGALDDQRVSITCTDGFAFIRETQQSWDLILLDLTDPVAPDGSSLAATCMTPDFFRACNERLTDQGMLVMHLGSPYYHPERFRSTLQKLQQAFAVVRPYTVFVPLYGAQWGMAIASRNTDPCALSHTEIAQRMQQREISGLQYYHAGLHQALFALPQFAQDLIPD</sequence>
<comment type="similarity">
    <text evidence="2 12">Belongs to the spermidine/spermine synthase family.</text>
</comment>
<evidence type="ECO:0000256" key="12">
    <source>
        <dbReference type="HAMAP-Rule" id="MF_00198"/>
    </source>
</evidence>
<keyword evidence="3 12" id="KW-0808">Transferase</keyword>
<keyword evidence="11" id="KW-0670">Pyruvate</keyword>
<evidence type="ECO:0000256" key="10">
    <source>
        <dbReference type="ARBA" id="ARBA00023270"/>
    </source>
</evidence>
<evidence type="ECO:0000256" key="4">
    <source>
        <dbReference type="ARBA" id="ARBA00022793"/>
    </source>
</evidence>
<dbReference type="Pfam" id="PF01564">
    <property type="entry name" value="Spermine_synth"/>
    <property type="match status" value="1"/>
</dbReference>
<dbReference type="Gene3D" id="3.40.50.150">
    <property type="entry name" value="Vaccinia Virus protein VP39"/>
    <property type="match status" value="1"/>
</dbReference>